<dbReference type="EMBL" id="JAAPAO010000421">
    <property type="protein sequence ID" value="KAF4660224.1"/>
    <property type="molecule type" value="Genomic_DNA"/>
</dbReference>
<sequence length="241" mass="26595">MDTSLLQKAQMPATTSVYIEKDGAITCEGNTVKIGDDSEYAVTKCHVKAPLSEIYTTDLQRLVDSAMSGIDGVFLLLGLTGSSQWRIFQEADGLVVSTISNLVSILSERQRTRTELGKIKAGSSETERYTFSVKIRIVEAVGERMRDLVSQPQRASGDGFCNAIETDQGLTLSGPQSLMIDSPEAQADVIHKVVRAMTRCNEATVEDATVAVWVDVFQRDNMLNWATTRFDLLYRQRRSCG</sequence>
<protein>
    <submittedName>
        <fullName evidence="1">Uncharacterized protein</fullName>
    </submittedName>
</protein>
<evidence type="ECO:0000313" key="2">
    <source>
        <dbReference type="Proteomes" id="UP000591131"/>
    </source>
</evidence>
<gene>
    <name evidence="1" type="ORF">FOL47_007253</name>
</gene>
<dbReference type="SUPFAM" id="SSF52540">
    <property type="entry name" value="P-loop containing nucleoside triphosphate hydrolases"/>
    <property type="match status" value="1"/>
</dbReference>
<dbReference type="OrthoDB" id="2113965at2759"/>
<accession>A0A7J6LLS2</accession>
<keyword evidence="2" id="KW-1185">Reference proteome</keyword>
<dbReference type="AlphaFoldDB" id="A0A7J6LLS2"/>
<comment type="caution">
    <text evidence="1">The sequence shown here is derived from an EMBL/GenBank/DDBJ whole genome shotgun (WGS) entry which is preliminary data.</text>
</comment>
<dbReference type="InterPro" id="IPR027417">
    <property type="entry name" value="P-loop_NTPase"/>
</dbReference>
<dbReference type="Proteomes" id="UP000591131">
    <property type="component" value="Unassembled WGS sequence"/>
</dbReference>
<evidence type="ECO:0000313" key="1">
    <source>
        <dbReference type="EMBL" id="KAF4660224.1"/>
    </source>
</evidence>
<name>A0A7J6LLS2_PERCH</name>
<reference evidence="1 2" key="1">
    <citation type="submission" date="2020-04" db="EMBL/GenBank/DDBJ databases">
        <title>Perkinsus chesapeaki whole genome sequence.</title>
        <authorList>
            <person name="Bogema D.R."/>
        </authorList>
    </citation>
    <scope>NUCLEOTIDE SEQUENCE [LARGE SCALE GENOMIC DNA]</scope>
    <source>
        <strain evidence="1">ATCC PRA-425</strain>
    </source>
</reference>
<dbReference type="InterPro" id="IPR036961">
    <property type="entry name" value="Kinesin_motor_dom_sf"/>
</dbReference>
<organism evidence="1 2">
    <name type="scientific">Perkinsus chesapeaki</name>
    <name type="common">Clam parasite</name>
    <name type="synonym">Perkinsus andrewsi</name>
    <dbReference type="NCBI Taxonomy" id="330153"/>
    <lineage>
        <taxon>Eukaryota</taxon>
        <taxon>Sar</taxon>
        <taxon>Alveolata</taxon>
        <taxon>Perkinsozoa</taxon>
        <taxon>Perkinsea</taxon>
        <taxon>Perkinsida</taxon>
        <taxon>Perkinsidae</taxon>
        <taxon>Perkinsus</taxon>
    </lineage>
</organism>
<dbReference type="Gene3D" id="3.40.850.10">
    <property type="entry name" value="Kinesin motor domain"/>
    <property type="match status" value="1"/>
</dbReference>
<proteinExistence type="predicted"/>